<sequence length="360" mass="39887">MTSSNEYFYRSFDGFKVLKIPYQSGEPNRFAMYFFLPDERDGLRNLLAKFDSDYGFLNQENFKLRKEKLDEFWIPKFKFSFGFDVSEVMDNMGQSLSFIKNPRDLSEMMHNSEHVPRINTNIIQKAFIEVDEKGTEAAAITCMNFVGCAMPLPKKSYSFVADHPFVLMIKEEKSASGPNNPPSVSAVPLPVPKWCLPLIGTVKINVDGAVCRKKGIVGVGLVARDHKGQILGMASIPSMGLLSPRSVEAMGFREALVFAANSGLSHIIIEGDSLEVVQALIQEGKSLSDCSSILLDCIELLPLFSSSHFTHVNRSCNRVAHSLAKQSLLGARLVSWRGPVPQSLTDLSLCDVGSSDHRPD</sequence>
<evidence type="ECO:0000313" key="1">
    <source>
        <dbReference type="EMBL" id="KAI8549830.1"/>
    </source>
</evidence>
<dbReference type="EMBL" id="CM046393">
    <property type="protein sequence ID" value="KAI8549830.1"/>
    <property type="molecule type" value="Genomic_DNA"/>
</dbReference>
<gene>
    <name evidence="1" type="ORF">RHMOL_Rhmol06G0055900</name>
</gene>
<name>A0ACC0N968_RHOML</name>
<accession>A0ACC0N968</accession>
<comment type="caution">
    <text evidence="1">The sequence shown here is derived from an EMBL/GenBank/DDBJ whole genome shotgun (WGS) entry which is preliminary data.</text>
</comment>
<evidence type="ECO:0000313" key="2">
    <source>
        <dbReference type="Proteomes" id="UP001062846"/>
    </source>
</evidence>
<proteinExistence type="predicted"/>
<keyword evidence="2" id="KW-1185">Reference proteome</keyword>
<organism evidence="1 2">
    <name type="scientific">Rhododendron molle</name>
    <name type="common">Chinese azalea</name>
    <name type="synonym">Azalea mollis</name>
    <dbReference type="NCBI Taxonomy" id="49168"/>
    <lineage>
        <taxon>Eukaryota</taxon>
        <taxon>Viridiplantae</taxon>
        <taxon>Streptophyta</taxon>
        <taxon>Embryophyta</taxon>
        <taxon>Tracheophyta</taxon>
        <taxon>Spermatophyta</taxon>
        <taxon>Magnoliopsida</taxon>
        <taxon>eudicotyledons</taxon>
        <taxon>Gunneridae</taxon>
        <taxon>Pentapetalae</taxon>
        <taxon>asterids</taxon>
        <taxon>Ericales</taxon>
        <taxon>Ericaceae</taxon>
        <taxon>Ericoideae</taxon>
        <taxon>Rhodoreae</taxon>
        <taxon>Rhododendron</taxon>
    </lineage>
</organism>
<reference evidence="1" key="1">
    <citation type="submission" date="2022-02" db="EMBL/GenBank/DDBJ databases">
        <title>Plant Genome Project.</title>
        <authorList>
            <person name="Zhang R.-G."/>
        </authorList>
    </citation>
    <scope>NUCLEOTIDE SEQUENCE</scope>
    <source>
        <strain evidence="1">AT1</strain>
    </source>
</reference>
<dbReference type="Proteomes" id="UP001062846">
    <property type="component" value="Chromosome 6"/>
</dbReference>
<protein>
    <submittedName>
        <fullName evidence="1">Uncharacterized protein</fullName>
    </submittedName>
</protein>